<protein>
    <submittedName>
        <fullName evidence="1">Uncharacterized protein</fullName>
    </submittedName>
</protein>
<keyword evidence="2" id="KW-1185">Reference proteome</keyword>
<dbReference type="EMBL" id="AWVF01000026">
    <property type="protein sequence ID" value="ERJ97410.1"/>
    <property type="molecule type" value="Genomic_DNA"/>
</dbReference>
<accession>U2KZ64</accession>
<sequence length="84" mass="9597">MPDSPTKGCYDWTEVALSSCVSSPFRKAIPDLEAAYFSLALLRSWRMASAADGVYSARRIHVFPMLCIQFSRYMKFDFYLLSLV</sequence>
<evidence type="ECO:0000313" key="2">
    <source>
        <dbReference type="Proteomes" id="UP000016662"/>
    </source>
</evidence>
<dbReference type="Proteomes" id="UP000016662">
    <property type="component" value="Unassembled WGS sequence"/>
</dbReference>
<dbReference type="AlphaFoldDB" id="U2KZ64"/>
<dbReference type="HOGENOM" id="CLU_2525513_0_0_9"/>
<name>U2KZ64_9FIRM</name>
<proteinExistence type="predicted"/>
<evidence type="ECO:0000313" key="1">
    <source>
        <dbReference type="EMBL" id="ERJ97410.1"/>
    </source>
</evidence>
<comment type="caution">
    <text evidence="1">The sequence shown here is derived from an EMBL/GenBank/DDBJ whole genome shotgun (WGS) entry which is preliminary data.</text>
</comment>
<reference evidence="1 2" key="1">
    <citation type="submission" date="2013-07" db="EMBL/GenBank/DDBJ databases">
        <authorList>
            <person name="Weinstock G."/>
            <person name="Sodergren E."/>
            <person name="Wylie T."/>
            <person name="Fulton L."/>
            <person name="Fulton R."/>
            <person name="Fronick C."/>
            <person name="O'Laughlin M."/>
            <person name="Godfrey J."/>
            <person name="Miner T."/>
            <person name="Herter B."/>
            <person name="Appelbaum E."/>
            <person name="Cordes M."/>
            <person name="Lek S."/>
            <person name="Wollam A."/>
            <person name="Pepin K.H."/>
            <person name="Palsikar V.B."/>
            <person name="Mitreva M."/>
            <person name="Wilson R.K."/>
        </authorList>
    </citation>
    <scope>NUCLEOTIDE SEQUENCE [LARGE SCALE GENOMIC DNA]</scope>
    <source>
        <strain evidence="1 2">ATCC 27760</strain>
    </source>
</reference>
<gene>
    <name evidence="1" type="ORF">RUMCAL_00193</name>
</gene>
<organism evidence="1 2">
    <name type="scientific">Ruminococcus callidus ATCC 27760</name>
    <dbReference type="NCBI Taxonomy" id="411473"/>
    <lineage>
        <taxon>Bacteria</taxon>
        <taxon>Bacillati</taxon>
        <taxon>Bacillota</taxon>
        <taxon>Clostridia</taxon>
        <taxon>Eubacteriales</taxon>
        <taxon>Oscillospiraceae</taxon>
        <taxon>Ruminococcus</taxon>
    </lineage>
</organism>